<name>A0A0C7G4U3_PARSO</name>
<proteinExistence type="predicted"/>
<protein>
    <submittedName>
        <fullName evidence="1">Uncharacterized protein</fullName>
    </submittedName>
</protein>
<dbReference type="Proteomes" id="UP000049127">
    <property type="component" value="Unassembled WGS sequence"/>
</dbReference>
<evidence type="ECO:0000313" key="1">
    <source>
        <dbReference type="EMBL" id="CEQ02796.1"/>
    </source>
</evidence>
<reference evidence="1 2" key="1">
    <citation type="submission" date="2015-01" db="EMBL/GenBank/DDBJ databases">
        <authorList>
            <person name="Aslett A.Martin."/>
            <person name="De Silva Nishadi"/>
        </authorList>
    </citation>
    <scope>NUCLEOTIDE SEQUENCE [LARGE SCALE GENOMIC DNA]</scope>
    <source>
        <strain evidence="1 2">R28058</strain>
    </source>
</reference>
<accession>A0A0C7G4U3</accession>
<dbReference type="RefSeq" id="WP_055341388.1">
    <property type="nucleotide sequence ID" value="NZ_CDNI01000003.1"/>
</dbReference>
<gene>
    <name evidence="1" type="ORF">R28058_05291</name>
</gene>
<dbReference type="AlphaFoldDB" id="A0A0C7G4U3"/>
<dbReference type="OrthoDB" id="9978051at2"/>
<organism evidence="1 2">
    <name type="scientific">Paraclostridium sordellii</name>
    <name type="common">Clostridium sordellii</name>
    <dbReference type="NCBI Taxonomy" id="1505"/>
    <lineage>
        <taxon>Bacteria</taxon>
        <taxon>Bacillati</taxon>
        <taxon>Bacillota</taxon>
        <taxon>Clostridia</taxon>
        <taxon>Peptostreptococcales</taxon>
        <taxon>Peptostreptococcaceae</taxon>
        <taxon>Paraclostridium</taxon>
    </lineage>
</organism>
<dbReference type="EMBL" id="CEKZ01000003">
    <property type="protein sequence ID" value="CEQ02796.1"/>
    <property type="molecule type" value="Genomic_DNA"/>
</dbReference>
<sequence>MKRLTGFMGLVLLATTIVGTLTYSQSTYTKAENQMIEFANNKMEQIYSVKIDKNNLRYSIGEQVQKNKFKKIQEKSNSEVVAITATNLEKLKKGNVLSYSFKYDFKDKKVISHDLKFLK</sequence>
<evidence type="ECO:0000313" key="2">
    <source>
        <dbReference type="Proteomes" id="UP000049127"/>
    </source>
</evidence>